<dbReference type="GO" id="GO:0020037">
    <property type="term" value="F:heme binding"/>
    <property type="evidence" value="ECO:0007669"/>
    <property type="project" value="InterPro"/>
</dbReference>
<dbReference type="FunFam" id="1.10.630.10:FF:000018">
    <property type="entry name" value="Cytochrome P450 monooxygenase"/>
    <property type="match status" value="1"/>
</dbReference>
<dbReference type="KEGG" id="bsol:FSW04_10420"/>
<dbReference type="GO" id="GO:0004497">
    <property type="term" value="F:monooxygenase activity"/>
    <property type="evidence" value="ECO:0007669"/>
    <property type="project" value="UniProtKB-KW"/>
</dbReference>
<dbReference type="PRINTS" id="PR00359">
    <property type="entry name" value="BP450"/>
</dbReference>
<dbReference type="OrthoDB" id="142769at2"/>
<dbReference type="InterPro" id="IPR002397">
    <property type="entry name" value="Cyt_P450_B"/>
</dbReference>
<protein>
    <submittedName>
        <fullName evidence="7">Cytochrome P450</fullName>
    </submittedName>
</protein>
<sequence>MTTLSLDDHLDAVLASDAEAMKDPYPLWRRLREEAPMHWHGPVLLVAPHRTVKAIFRDDEKRVFSNNYSVIGSRQEAVARTLSGEQLEAFHAVGAFEAGFISHADGDQHERLRRIAHRAFTPRRIAELRAAMERYVDAMLGTMATDEVVDLMPFAYRLPLMVISDLLGIPEADRELIRDWSAKIGRNRNGTQPGPLMEAHAAIGEFKDYLAGVIAHHRRHPDTTDLVAALVDANQTERLSDDEMTSVFVNLLFAGHETTTSLIAIGLHELLDHRPQWERLCADPGLVGGAVEELLRWVSPAQWQNRVALEDRVYDGFRIPAGTTLMLLNSAANRDPEVFAEPETLDIARTDSRQHLALGFGPHFCLGAALTRMEGAVALGELARRFPAVQQAGGELAWAGNAMFRRPAALPVVLGPPAPPRG</sequence>
<comment type="similarity">
    <text evidence="1">Belongs to the cytochrome P450 family.</text>
</comment>
<dbReference type="PANTHER" id="PTHR46696">
    <property type="entry name" value="P450, PUTATIVE (EUROFUNG)-RELATED"/>
    <property type="match status" value="1"/>
</dbReference>
<evidence type="ECO:0000313" key="7">
    <source>
        <dbReference type="EMBL" id="QEC47942.1"/>
    </source>
</evidence>
<evidence type="ECO:0000313" key="8">
    <source>
        <dbReference type="Proteomes" id="UP000321805"/>
    </source>
</evidence>
<dbReference type="Pfam" id="PF00067">
    <property type="entry name" value="p450"/>
    <property type="match status" value="2"/>
</dbReference>
<evidence type="ECO:0000256" key="3">
    <source>
        <dbReference type="ARBA" id="ARBA00022723"/>
    </source>
</evidence>
<reference evidence="7 8" key="1">
    <citation type="journal article" date="2018" name="J. Microbiol.">
        <title>Baekduia soli gen. nov., sp. nov., a novel bacterium isolated from the soil of Baekdu Mountain and proposal of a novel family name, Baekduiaceae fam. nov.</title>
        <authorList>
            <person name="An D.S."/>
            <person name="Siddiqi M.Z."/>
            <person name="Kim K.H."/>
            <person name="Yu H.S."/>
            <person name="Im W.T."/>
        </authorList>
    </citation>
    <scope>NUCLEOTIDE SEQUENCE [LARGE SCALE GENOMIC DNA]</scope>
    <source>
        <strain evidence="7 8">BR7-21</strain>
    </source>
</reference>
<dbReference type="Proteomes" id="UP000321805">
    <property type="component" value="Chromosome"/>
</dbReference>
<dbReference type="Gene3D" id="1.10.630.10">
    <property type="entry name" value="Cytochrome P450"/>
    <property type="match status" value="1"/>
</dbReference>
<dbReference type="GO" id="GO:0016705">
    <property type="term" value="F:oxidoreductase activity, acting on paired donors, with incorporation or reduction of molecular oxygen"/>
    <property type="evidence" value="ECO:0007669"/>
    <property type="project" value="InterPro"/>
</dbReference>
<dbReference type="InterPro" id="IPR036396">
    <property type="entry name" value="Cyt_P450_sf"/>
</dbReference>
<evidence type="ECO:0000256" key="5">
    <source>
        <dbReference type="ARBA" id="ARBA00023004"/>
    </source>
</evidence>
<gene>
    <name evidence="7" type="ORF">FSW04_10420</name>
</gene>
<evidence type="ECO:0000256" key="4">
    <source>
        <dbReference type="ARBA" id="ARBA00023002"/>
    </source>
</evidence>
<keyword evidence="6" id="KW-0503">Monooxygenase</keyword>
<evidence type="ECO:0000256" key="6">
    <source>
        <dbReference type="ARBA" id="ARBA00023033"/>
    </source>
</evidence>
<dbReference type="RefSeq" id="WP_146918966.1">
    <property type="nucleotide sequence ID" value="NZ_CP042430.1"/>
</dbReference>
<dbReference type="PANTHER" id="PTHR46696:SF1">
    <property type="entry name" value="CYTOCHROME P450 YJIB-RELATED"/>
    <property type="match status" value="1"/>
</dbReference>
<evidence type="ECO:0000256" key="1">
    <source>
        <dbReference type="ARBA" id="ARBA00010617"/>
    </source>
</evidence>
<dbReference type="CDD" id="cd20625">
    <property type="entry name" value="CYP164-like"/>
    <property type="match status" value="1"/>
</dbReference>
<keyword evidence="5" id="KW-0408">Iron</keyword>
<dbReference type="SUPFAM" id="SSF48264">
    <property type="entry name" value="Cytochrome P450"/>
    <property type="match status" value="1"/>
</dbReference>
<keyword evidence="4" id="KW-0560">Oxidoreductase</keyword>
<dbReference type="InterPro" id="IPR001128">
    <property type="entry name" value="Cyt_P450"/>
</dbReference>
<dbReference type="AlphaFoldDB" id="A0A5B8U5L6"/>
<dbReference type="EMBL" id="CP042430">
    <property type="protein sequence ID" value="QEC47942.1"/>
    <property type="molecule type" value="Genomic_DNA"/>
</dbReference>
<organism evidence="7 8">
    <name type="scientific">Baekduia soli</name>
    <dbReference type="NCBI Taxonomy" id="496014"/>
    <lineage>
        <taxon>Bacteria</taxon>
        <taxon>Bacillati</taxon>
        <taxon>Actinomycetota</taxon>
        <taxon>Thermoleophilia</taxon>
        <taxon>Solirubrobacterales</taxon>
        <taxon>Baekduiaceae</taxon>
        <taxon>Baekduia</taxon>
    </lineage>
</organism>
<proteinExistence type="inferred from homology"/>
<evidence type="ECO:0000256" key="2">
    <source>
        <dbReference type="ARBA" id="ARBA00022617"/>
    </source>
</evidence>
<dbReference type="GO" id="GO:0005506">
    <property type="term" value="F:iron ion binding"/>
    <property type="evidence" value="ECO:0007669"/>
    <property type="project" value="InterPro"/>
</dbReference>
<keyword evidence="3" id="KW-0479">Metal-binding</keyword>
<name>A0A5B8U5L6_9ACTN</name>
<keyword evidence="8" id="KW-1185">Reference proteome</keyword>
<keyword evidence="2" id="KW-0349">Heme</keyword>
<accession>A0A5B8U5L6</accession>